<dbReference type="HOGENOM" id="CLU_942058_0_0_4"/>
<accession>Q47HT5</accession>
<dbReference type="PANTHER" id="PTHR33525:SF4">
    <property type="entry name" value="CYCLIC DI-GMP PHOSPHODIESTERASE CDGJ"/>
    <property type="match status" value="1"/>
</dbReference>
<protein>
    <recommendedName>
        <fullName evidence="1">HDOD domain-containing protein</fullName>
    </recommendedName>
</protein>
<dbReference type="AlphaFoldDB" id="Q47HT5"/>
<name>Q47HT5_DECAR</name>
<dbReference type="OrthoDB" id="9126875at2"/>
<dbReference type="STRING" id="159087.Daro_0840"/>
<dbReference type="EMBL" id="CP000089">
    <property type="protein sequence ID" value="AAZ45596.1"/>
    <property type="molecule type" value="Genomic_DNA"/>
</dbReference>
<evidence type="ECO:0000313" key="2">
    <source>
        <dbReference type="EMBL" id="AAZ45596.1"/>
    </source>
</evidence>
<dbReference type="eggNOG" id="COG1639">
    <property type="taxonomic scope" value="Bacteria"/>
</dbReference>
<sequence>MLDHPLPDIDSWTLLFSNNALPVLRVTKRRIEEMRANLDRVDARELARLILQDPIMTVRVLAFIQPMRGRSLQHDITTIASAVMMAGIEPFFNRFSELFTIEDQLKEGGPQALLGVLQIIRRAQRAADYAQEWAIWRHDINMEEVRIAALLHDLAELLVWCSAPRLGLRILEQQKADPTMRSADAQKNTLGFTFFQIQHELCRVWHLPALLQTLIDDDNAEQPRVKNVTLAVRLARHSSHGWDDAALPDDYKDIGQLLNITPEAVRQRLGLEPMPAREADGQGAD</sequence>
<dbReference type="KEGG" id="dar:Daro_0840"/>
<gene>
    <name evidence="2" type="ordered locus">Daro_0840</name>
</gene>
<organism evidence="2">
    <name type="scientific">Dechloromonas aromatica (strain RCB)</name>
    <dbReference type="NCBI Taxonomy" id="159087"/>
    <lineage>
        <taxon>Bacteria</taxon>
        <taxon>Pseudomonadati</taxon>
        <taxon>Pseudomonadota</taxon>
        <taxon>Betaproteobacteria</taxon>
        <taxon>Rhodocyclales</taxon>
        <taxon>Azonexaceae</taxon>
        <taxon>Dechloromonas</taxon>
    </lineage>
</organism>
<dbReference type="Pfam" id="PF08668">
    <property type="entry name" value="HDOD"/>
    <property type="match status" value="1"/>
</dbReference>
<dbReference type="InterPro" id="IPR013976">
    <property type="entry name" value="HDOD"/>
</dbReference>
<dbReference type="PROSITE" id="PS51833">
    <property type="entry name" value="HDOD"/>
    <property type="match status" value="1"/>
</dbReference>
<dbReference type="Gene3D" id="1.10.3210.10">
    <property type="entry name" value="Hypothetical protein af1432"/>
    <property type="match status" value="1"/>
</dbReference>
<feature type="domain" description="HDOD" evidence="1">
    <location>
        <begin position="21"/>
        <end position="221"/>
    </location>
</feature>
<evidence type="ECO:0000259" key="1">
    <source>
        <dbReference type="PROSITE" id="PS51833"/>
    </source>
</evidence>
<dbReference type="InterPro" id="IPR052340">
    <property type="entry name" value="RNase_Y/CdgJ"/>
</dbReference>
<reference evidence="2" key="1">
    <citation type="submission" date="2005-08" db="EMBL/GenBank/DDBJ databases">
        <title>Complete sequence of Dechloromonas aromatica RCB.</title>
        <authorList>
            <person name="Salinero K.K."/>
            <person name="Copeland A."/>
            <person name="Lucas S."/>
            <person name="Lapidus A."/>
            <person name="Barry K."/>
            <person name="Detter J.C."/>
            <person name="Glavina T."/>
            <person name="Hammon N."/>
            <person name="Israni S."/>
            <person name="Pitluck S."/>
            <person name="Di Bartolo G."/>
            <person name="Trong S."/>
            <person name="Schmutz J."/>
            <person name="Larimer F."/>
            <person name="Land M."/>
            <person name="Ivanova N."/>
            <person name="Richardson P."/>
        </authorList>
    </citation>
    <scope>NUCLEOTIDE SEQUENCE</scope>
    <source>
        <strain evidence="2">RCB</strain>
    </source>
</reference>
<dbReference type="SUPFAM" id="SSF109604">
    <property type="entry name" value="HD-domain/PDEase-like"/>
    <property type="match status" value="1"/>
</dbReference>
<dbReference type="PANTHER" id="PTHR33525">
    <property type="match status" value="1"/>
</dbReference>
<proteinExistence type="predicted"/>